<gene>
    <name evidence="2" type="ORF">MENT_LOCUS39956</name>
</gene>
<dbReference type="EMBL" id="CAJEWN010000635">
    <property type="protein sequence ID" value="CAD2187375.1"/>
    <property type="molecule type" value="Genomic_DNA"/>
</dbReference>
<proteinExistence type="predicted"/>
<sequence>MSKQIKGFTYIDKRVYGTLWICHPPSYFESQFSLNVENGQRLFSSPCQSFFFLLQVFCLFILPFHIFCTYISLISFLHLHISLK</sequence>
<dbReference type="AlphaFoldDB" id="A0A6V7WKA4"/>
<protein>
    <submittedName>
        <fullName evidence="2">Uncharacterized protein</fullName>
    </submittedName>
</protein>
<organism evidence="2 3">
    <name type="scientific">Meloidogyne enterolobii</name>
    <name type="common">Root-knot nematode worm</name>
    <name type="synonym">Meloidogyne mayaguensis</name>
    <dbReference type="NCBI Taxonomy" id="390850"/>
    <lineage>
        <taxon>Eukaryota</taxon>
        <taxon>Metazoa</taxon>
        <taxon>Ecdysozoa</taxon>
        <taxon>Nematoda</taxon>
        <taxon>Chromadorea</taxon>
        <taxon>Rhabditida</taxon>
        <taxon>Tylenchina</taxon>
        <taxon>Tylenchomorpha</taxon>
        <taxon>Tylenchoidea</taxon>
        <taxon>Meloidogynidae</taxon>
        <taxon>Meloidogyninae</taxon>
        <taxon>Meloidogyne</taxon>
    </lineage>
</organism>
<name>A0A6V7WKA4_MELEN</name>
<evidence type="ECO:0000256" key="1">
    <source>
        <dbReference type="SAM" id="Phobius"/>
    </source>
</evidence>
<feature type="transmembrane region" description="Helical" evidence="1">
    <location>
        <begin position="50"/>
        <end position="79"/>
    </location>
</feature>
<evidence type="ECO:0000313" key="3">
    <source>
        <dbReference type="Proteomes" id="UP000580250"/>
    </source>
</evidence>
<reference evidence="2 3" key="1">
    <citation type="submission" date="2020-08" db="EMBL/GenBank/DDBJ databases">
        <authorList>
            <person name="Koutsovoulos G."/>
            <person name="Danchin GJ E."/>
        </authorList>
    </citation>
    <scope>NUCLEOTIDE SEQUENCE [LARGE SCALE GENOMIC DNA]</scope>
</reference>
<evidence type="ECO:0000313" key="2">
    <source>
        <dbReference type="EMBL" id="CAD2187375.1"/>
    </source>
</evidence>
<comment type="caution">
    <text evidence="2">The sequence shown here is derived from an EMBL/GenBank/DDBJ whole genome shotgun (WGS) entry which is preliminary data.</text>
</comment>
<accession>A0A6V7WKA4</accession>
<keyword evidence="1" id="KW-0812">Transmembrane</keyword>
<keyword evidence="1" id="KW-1133">Transmembrane helix</keyword>
<keyword evidence="1" id="KW-0472">Membrane</keyword>
<dbReference type="Proteomes" id="UP000580250">
    <property type="component" value="Unassembled WGS sequence"/>
</dbReference>